<comment type="catalytic activity">
    <reaction evidence="18">
        <text>a 1,2-diacyl-sn-glycerol + H2O = a 2-acylglycerol + a fatty acid + H(+)</text>
        <dbReference type="Rhea" id="RHEA:33275"/>
        <dbReference type="ChEBI" id="CHEBI:15377"/>
        <dbReference type="ChEBI" id="CHEBI:15378"/>
        <dbReference type="ChEBI" id="CHEBI:17389"/>
        <dbReference type="ChEBI" id="CHEBI:17815"/>
        <dbReference type="ChEBI" id="CHEBI:28868"/>
        <dbReference type="EC" id="3.1.1.116"/>
    </reaction>
    <physiologicalReaction direction="left-to-right" evidence="18">
        <dbReference type="Rhea" id="RHEA:33276"/>
    </physiologicalReaction>
</comment>
<dbReference type="GO" id="GO:0043565">
    <property type="term" value="F:sequence-specific DNA binding"/>
    <property type="evidence" value="ECO:0007669"/>
    <property type="project" value="InterPro"/>
</dbReference>
<evidence type="ECO:0000256" key="16">
    <source>
        <dbReference type="ARBA" id="ARBA00023163"/>
    </source>
</evidence>
<evidence type="ECO:0000256" key="5">
    <source>
        <dbReference type="ARBA" id="ARBA00022553"/>
    </source>
</evidence>
<feature type="compositionally biased region" description="Low complexity" evidence="21">
    <location>
        <begin position="1126"/>
        <end position="1143"/>
    </location>
</feature>
<evidence type="ECO:0000313" key="24">
    <source>
        <dbReference type="Proteomes" id="UP000078561"/>
    </source>
</evidence>
<dbReference type="GO" id="GO:0016298">
    <property type="term" value="F:lipase activity"/>
    <property type="evidence" value="ECO:0007669"/>
    <property type="project" value="TreeGrafter"/>
</dbReference>
<feature type="region of interest" description="Disordered" evidence="21">
    <location>
        <begin position="448"/>
        <end position="504"/>
    </location>
</feature>
<dbReference type="PANTHER" id="PTHR45792:SF8">
    <property type="entry name" value="DIACYLGLYCEROL LIPASE-ALPHA"/>
    <property type="match status" value="1"/>
</dbReference>
<dbReference type="SUPFAM" id="SSF53474">
    <property type="entry name" value="alpha/beta-Hydrolases"/>
    <property type="match status" value="1"/>
</dbReference>
<dbReference type="SMART" id="SM00415">
    <property type="entry name" value="HSF"/>
    <property type="match status" value="1"/>
</dbReference>
<feature type="domain" description="HSF-type DNA-binding" evidence="22">
    <location>
        <begin position="1193"/>
        <end position="1295"/>
    </location>
</feature>
<dbReference type="Gene3D" id="1.10.10.10">
    <property type="entry name" value="Winged helix-like DNA-binding domain superfamily/Winged helix DNA-binding domain"/>
    <property type="match status" value="1"/>
</dbReference>
<keyword evidence="5" id="KW-0597">Phosphoprotein</keyword>
<evidence type="ECO:0000256" key="7">
    <source>
        <dbReference type="ARBA" id="ARBA00022723"/>
    </source>
</evidence>
<keyword evidence="14" id="KW-0238">DNA-binding</keyword>
<feature type="compositionally biased region" description="Basic residues" evidence="21">
    <location>
        <begin position="470"/>
        <end position="500"/>
    </location>
</feature>
<dbReference type="InterPro" id="IPR002921">
    <property type="entry name" value="Fungal_lipase-type"/>
</dbReference>
<comment type="cofactor">
    <cofactor evidence="1">
        <name>Ca(2+)</name>
        <dbReference type="ChEBI" id="CHEBI:29108"/>
    </cofactor>
</comment>
<dbReference type="Gene3D" id="3.40.50.1820">
    <property type="entry name" value="alpha/beta hydrolase"/>
    <property type="match status" value="1"/>
</dbReference>
<feature type="compositionally biased region" description="Polar residues" evidence="21">
    <location>
        <begin position="339"/>
        <end position="354"/>
    </location>
</feature>
<feature type="region of interest" description="Disordered" evidence="21">
    <location>
        <begin position="1"/>
        <end position="60"/>
    </location>
</feature>
<dbReference type="EMBL" id="LT553030">
    <property type="protein sequence ID" value="SAL99876.1"/>
    <property type="molecule type" value="Genomic_DNA"/>
</dbReference>
<dbReference type="InterPro" id="IPR052214">
    <property type="entry name" value="DAG_Lipase-Related"/>
</dbReference>
<evidence type="ECO:0000256" key="13">
    <source>
        <dbReference type="ARBA" id="ARBA00023098"/>
    </source>
</evidence>
<accession>A0A168N5S5</accession>
<evidence type="ECO:0000256" key="9">
    <source>
        <dbReference type="ARBA" id="ARBA00022837"/>
    </source>
</evidence>
<keyword evidence="10" id="KW-0442">Lipid degradation</keyword>
<keyword evidence="12" id="KW-0805">Transcription regulation</keyword>
<dbReference type="InterPro" id="IPR000232">
    <property type="entry name" value="HSF_DNA-bd"/>
</dbReference>
<gene>
    <name evidence="23" type="primary">ABSGL_05530.1 scaffold 7169</name>
</gene>
<keyword evidence="7" id="KW-0479">Metal-binding</keyword>
<feature type="compositionally biased region" description="Low complexity" evidence="21">
    <location>
        <begin position="1517"/>
        <end position="1532"/>
    </location>
</feature>
<evidence type="ECO:0000256" key="10">
    <source>
        <dbReference type="ARBA" id="ARBA00022963"/>
    </source>
</evidence>
<proteinExistence type="inferred from homology"/>
<dbReference type="CDD" id="cd00519">
    <property type="entry name" value="Lipase_3"/>
    <property type="match status" value="1"/>
</dbReference>
<evidence type="ECO:0000256" key="8">
    <source>
        <dbReference type="ARBA" id="ARBA00022801"/>
    </source>
</evidence>
<reference evidence="23" key="1">
    <citation type="submission" date="2016-04" db="EMBL/GenBank/DDBJ databases">
        <authorList>
            <person name="Evans L.H."/>
            <person name="Alamgir A."/>
            <person name="Owens N."/>
            <person name="Weber N.D."/>
            <person name="Virtaneva K."/>
            <person name="Barbian K."/>
            <person name="Babar A."/>
            <person name="Rosenke K."/>
        </authorList>
    </citation>
    <scope>NUCLEOTIDE SEQUENCE [LARGE SCALE GENOMIC DNA]</scope>
    <source>
        <strain evidence="23">CBS 101.48</strain>
    </source>
</reference>
<keyword evidence="17" id="KW-0539">Nucleus</keyword>
<evidence type="ECO:0000256" key="18">
    <source>
        <dbReference type="ARBA" id="ARBA00024531"/>
    </source>
</evidence>
<evidence type="ECO:0000256" key="17">
    <source>
        <dbReference type="ARBA" id="ARBA00023242"/>
    </source>
</evidence>
<keyword evidence="15" id="KW-0472">Membrane</keyword>
<dbReference type="OrthoDB" id="438440at2759"/>
<evidence type="ECO:0000256" key="2">
    <source>
        <dbReference type="ARBA" id="ARBA00004123"/>
    </source>
</evidence>
<feature type="region of interest" description="Disordered" evidence="21">
    <location>
        <begin position="1297"/>
        <end position="1343"/>
    </location>
</feature>
<evidence type="ECO:0000256" key="4">
    <source>
        <dbReference type="ARBA" id="ARBA00022475"/>
    </source>
</evidence>
<dbReference type="PANTHER" id="PTHR45792">
    <property type="entry name" value="DIACYLGLYCEROL LIPASE HOMOLOG-RELATED"/>
    <property type="match status" value="1"/>
</dbReference>
<keyword evidence="6" id="KW-0812">Transmembrane</keyword>
<keyword evidence="9" id="KW-0106">Calcium</keyword>
<evidence type="ECO:0000256" key="12">
    <source>
        <dbReference type="ARBA" id="ARBA00023015"/>
    </source>
</evidence>
<evidence type="ECO:0000256" key="11">
    <source>
        <dbReference type="ARBA" id="ARBA00022989"/>
    </source>
</evidence>
<dbReference type="GO" id="GO:0046872">
    <property type="term" value="F:metal ion binding"/>
    <property type="evidence" value="ECO:0007669"/>
    <property type="project" value="UniProtKB-KW"/>
</dbReference>
<evidence type="ECO:0000256" key="14">
    <source>
        <dbReference type="ARBA" id="ARBA00023125"/>
    </source>
</evidence>
<feature type="region of interest" description="Disordered" evidence="21">
    <location>
        <begin position="530"/>
        <end position="579"/>
    </location>
</feature>
<comment type="similarity">
    <text evidence="20">Belongs to the HSF family.</text>
</comment>
<dbReference type="InterPro" id="IPR036390">
    <property type="entry name" value="WH_DNA-bd_sf"/>
</dbReference>
<feature type="compositionally biased region" description="Low complexity" evidence="21">
    <location>
        <begin position="451"/>
        <end position="469"/>
    </location>
</feature>
<feature type="region of interest" description="Disordered" evidence="21">
    <location>
        <begin position="1096"/>
        <end position="1172"/>
    </location>
</feature>
<dbReference type="SUPFAM" id="SSF46785">
    <property type="entry name" value="Winged helix' DNA-binding domain"/>
    <property type="match status" value="1"/>
</dbReference>
<protein>
    <recommendedName>
        <fullName evidence="19">sn-1-specific diacylglycerol lipase</fullName>
        <ecNumber evidence="19">3.1.1.116</ecNumber>
    </recommendedName>
</protein>
<feature type="compositionally biased region" description="Polar residues" evidence="21">
    <location>
        <begin position="367"/>
        <end position="382"/>
    </location>
</feature>
<dbReference type="Pfam" id="PF00447">
    <property type="entry name" value="HSF_DNA-bind"/>
    <property type="match status" value="1"/>
</dbReference>
<evidence type="ECO:0000313" key="23">
    <source>
        <dbReference type="EMBL" id="SAL99876.1"/>
    </source>
</evidence>
<dbReference type="PRINTS" id="PR00056">
    <property type="entry name" value="HSFDOMAIN"/>
</dbReference>
<dbReference type="Proteomes" id="UP000078561">
    <property type="component" value="Unassembled WGS sequence"/>
</dbReference>
<sequence length="1558" mass="175698">MNNSGDNQASPAAATTDNDHLKKPTLLLNGMSLEDGDDSADDRTIDSNNGKESYHHRQHLTPSARLPSISDDSLLIDTKGKSFKEWMYGQHKRTLSVPDLGRLYKEWKLYQHTGLESIKPCHLQVDLLNIRTDSPLKRPAMRVKMGAIKYQSSRSIIPTGDWNEGFVFMVSYHAQLFNTIEFDLYDVQRKHWPKGINHVGKAKLKISRLKGREEVFTTFLPIYEYSNSRRRLPPDTTELIEQSGMFKKAMGTVFRKAKLIGSAQIRIRYRFQDPEDAAAAVIEQWKHTLHTEQIRGVSKITSEIQQQQQEQEQSDGSSDNQSTHDVIHPLDTHPRTSSEGRLSSSATIATNTDSGGLGGNRHNRHNSSSTLVRESTNNSNRNHINKDSANLKRPSSQSSKSSTNFKTNDNNSRSQHGRGDLARDETFINELFKNQLEKMMTANIPSKKQHSLFSPTGSSSSSSSGPSKSRSFRHHNRRWRPGFTKKKTNRRKRRTQRQQRQHNATTHCMSFDWLTTLLHPNKDEFSARGRRYGFQQNDMEVDDKGKDIITSENSDPSPAPATRSLGGQPDDDEKEHGRACRLTRKAKKKARHIISSVDFGDKSFGSRWMQDSFEVVALAHPVADHLIGLAVKTQTQALGQGFKVTAFQLVKAMLLLEHYYRSLPKQVASPEIKDRYIIDAGNHYFRYALVAYGWRGLAYLGLYGQLIRRSGGKSRSNRLAILNYLRVESGDLLGYEYGLREGAAFQPSYFVAVDRPKKNIVLSIRGTWGVDTDVCNRHDFIYHPMFLFFMMTGYYAPWKGGLVHSGMLASAQWFFIHIVPQIFRYIHLHRKYLKGFVITGHSLGGGAASLLTMMVADEMDTLRQLAENPDFCLQCYSYAPVALVSYDLACNYDQYIHSFIVQDDIVGRLSYGTALKLKELILDTISSYEALGGMAKVITNSKTRKLCFDIIDKCRTLIFKSTDDAPPVLYIPGKVIHIRRRRVKRFGGSHGTGKTASSASASAPPPQEQTAHMSKHIPGASRPVYSVHLGNRQICEEMIVTKTAILDHTIGAYQEAFDKLSAMHPALLYSSNFIGHKTCNWHTTLTERCSVETDRAMTLKKQPQQQQHQQQEVRLLSSSPPPIPQTNPTSSPPSSTSPTSSSPQRQYSNQGIEEQQWGRSATTNHSPSSTMETVNDRFIHESGPPTALSILRTQPAFIGKLYKMLEDTSQELICWSNNGEYFSVYNSALFSRQILPQYFKHNNWQSFVRQLNMYGFSKINEMIHSNLSIDNQTWDFKHPHFKRGDFQSLTLVKRKSVRSSPMSATGSSSAPSSSTPYLATNQVKVNTGARPVEETSPTDRPTNQIILPSTSPPQQIAPHQQQQYSMDDDIGVENRVMQLDEQVNQVSDSVIHLTTELQDIKSLIYKQQAMIHDLANLVRACHDPSSSSAAAANLVASLSSKLGTEEPSAQRTTNLPSIHNLATNLQHGANIDATPMLSDHRGYHPQPQLQSFHSYQPIHHPQQTYPYSNTHHHRHQQQQQLRRSSHPSSSSQGSNKPNRISNPIYPLLNSMSDEEDAR</sequence>
<dbReference type="STRING" id="4829.A0A168N5S5"/>
<organism evidence="23">
    <name type="scientific">Absidia glauca</name>
    <name type="common">Pin mould</name>
    <dbReference type="NCBI Taxonomy" id="4829"/>
    <lineage>
        <taxon>Eukaryota</taxon>
        <taxon>Fungi</taxon>
        <taxon>Fungi incertae sedis</taxon>
        <taxon>Mucoromycota</taxon>
        <taxon>Mucoromycotina</taxon>
        <taxon>Mucoromycetes</taxon>
        <taxon>Mucorales</taxon>
        <taxon>Cunninghamellaceae</taxon>
        <taxon>Absidia</taxon>
    </lineage>
</organism>
<keyword evidence="24" id="KW-1185">Reference proteome</keyword>
<keyword evidence="13" id="KW-0443">Lipid metabolism</keyword>
<feature type="compositionally biased region" description="Basic and acidic residues" evidence="21">
    <location>
        <begin position="325"/>
        <end position="338"/>
    </location>
</feature>
<evidence type="ECO:0000256" key="21">
    <source>
        <dbReference type="SAM" id="MobiDB-lite"/>
    </source>
</evidence>
<keyword evidence="4" id="KW-1003">Cell membrane</keyword>
<dbReference type="GO" id="GO:0003700">
    <property type="term" value="F:DNA-binding transcription factor activity"/>
    <property type="evidence" value="ECO:0007669"/>
    <property type="project" value="InterPro"/>
</dbReference>
<feature type="region of interest" description="Disordered" evidence="21">
    <location>
        <begin position="301"/>
        <end position="422"/>
    </location>
</feature>
<feature type="compositionally biased region" description="Low complexity" evidence="21">
    <location>
        <begin position="395"/>
        <end position="412"/>
    </location>
</feature>
<evidence type="ECO:0000259" key="22">
    <source>
        <dbReference type="SMART" id="SM00415"/>
    </source>
</evidence>
<dbReference type="FunFam" id="1.10.10.10:FF:000027">
    <property type="entry name" value="Heat shock transcription factor 1"/>
    <property type="match status" value="1"/>
</dbReference>
<evidence type="ECO:0000256" key="6">
    <source>
        <dbReference type="ARBA" id="ARBA00022692"/>
    </source>
</evidence>
<feature type="region of interest" description="Disordered" evidence="21">
    <location>
        <begin position="987"/>
        <end position="1017"/>
    </location>
</feature>
<keyword evidence="16" id="KW-0804">Transcription</keyword>
<evidence type="ECO:0000256" key="19">
    <source>
        <dbReference type="ARBA" id="ARBA00026104"/>
    </source>
</evidence>
<dbReference type="Pfam" id="PF01764">
    <property type="entry name" value="Lipase_3"/>
    <property type="match status" value="1"/>
</dbReference>
<keyword evidence="8" id="KW-0378">Hydrolase</keyword>
<dbReference type="EC" id="3.1.1.116" evidence="19"/>
<dbReference type="InParanoid" id="A0A168N5S5"/>
<feature type="compositionally biased region" description="Low complexity" evidence="21">
    <location>
        <begin position="1299"/>
        <end position="1320"/>
    </location>
</feature>
<evidence type="ECO:0000256" key="1">
    <source>
        <dbReference type="ARBA" id="ARBA00001913"/>
    </source>
</evidence>
<dbReference type="InterPro" id="IPR029058">
    <property type="entry name" value="AB_hydrolase_fold"/>
</dbReference>
<comment type="subcellular location">
    <subcellularLocation>
        <location evidence="3">Cell membrane</location>
        <topology evidence="3">Multi-pass membrane protein</topology>
    </subcellularLocation>
    <subcellularLocation>
        <location evidence="2">Nucleus</location>
    </subcellularLocation>
</comment>
<feature type="compositionally biased region" description="Polar residues" evidence="21">
    <location>
        <begin position="1"/>
        <end position="16"/>
    </location>
</feature>
<dbReference type="GO" id="GO:0005634">
    <property type="term" value="C:nucleus"/>
    <property type="evidence" value="ECO:0007669"/>
    <property type="project" value="UniProtKB-SubCell"/>
</dbReference>
<dbReference type="InterPro" id="IPR036388">
    <property type="entry name" value="WH-like_DNA-bd_sf"/>
</dbReference>
<keyword evidence="11" id="KW-1133">Transmembrane helix</keyword>
<dbReference type="GO" id="GO:0005886">
    <property type="term" value="C:plasma membrane"/>
    <property type="evidence" value="ECO:0007669"/>
    <property type="project" value="UniProtKB-SubCell"/>
</dbReference>
<feature type="compositionally biased region" description="Polar residues" evidence="21">
    <location>
        <begin position="1144"/>
        <end position="1172"/>
    </location>
</feature>
<evidence type="ECO:0000256" key="15">
    <source>
        <dbReference type="ARBA" id="ARBA00023136"/>
    </source>
</evidence>
<evidence type="ECO:0000256" key="3">
    <source>
        <dbReference type="ARBA" id="ARBA00004651"/>
    </source>
</evidence>
<evidence type="ECO:0000256" key="20">
    <source>
        <dbReference type="RuleBase" id="RU004020"/>
    </source>
</evidence>
<feature type="compositionally biased region" description="Polar residues" evidence="21">
    <location>
        <begin position="314"/>
        <end position="324"/>
    </location>
</feature>
<name>A0A168N5S5_ABSGL</name>
<dbReference type="GO" id="GO:0016042">
    <property type="term" value="P:lipid catabolic process"/>
    <property type="evidence" value="ECO:0007669"/>
    <property type="project" value="UniProtKB-KW"/>
</dbReference>
<feature type="region of interest" description="Disordered" evidence="21">
    <location>
        <begin position="1499"/>
        <end position="1558"/>
    </location>
</feature>